<dbReference type="PANTHER" id="PTHR37464:SF1">
    <property type="entry name" value="BLL2463 PROTEIN"/>
    <property type="match status" value="1"/>
</dbReference>
<dbReference type="Proteomes" id="UP001239462">
    <property type="component" value="Unassembled WGS sequence"/>
</dbReference>
<evidence type="ECO:0000313" key="4">
    <source>
        <dbReference type="EMBL" id="MDM4018019.1"/>
    </source>
</evidence>
<keyword evidence="1" id="KW-0472">Membrane</keyword>
<reference evidence="4 5" key="1">
    <citation type="submission" date="2023-06" db="EMBL/GenBank/DDBJ databases">
        <title>Roseiconus lacunae JC819 isolated from Gulf of Mannar region, Tamil Nadu.</title>
        <authorList>
            <person name="Pk S."/>
            <person name="Ch S."/>
            <person name="Ch V.R."/>
        </authorList>
    </citation>
    <scope>NUCLEOTIDE SEQUENCE [LARGE SCALE GENOMIC DNA]</scope>
    <source>
        <strain evidence="4 5">JC819</strain>
    </source>
</reference>
<gene>
    <name evidence="4" type="ORF">QTN89_21405</name>
</gene>
<dbReference type="Pfam" id="PF07705">
    <property type="entry name" value="CARDB"/>
    <property type="match status" value="1"/>
</dbReference>
<evidence type="ECO:0000259" key="3">
    <source>
        <dbReference type="Pfam" id="PF07705"/>
    </source>
</evidence>
<feature type="domain" description="CARDB" evidence="3">
    <location>
        <begin position="255"/>
        <end position="330"/>
    </location>
</feature>
<comment type="caution">
    <text evidence="4">The sequence shown here is derived from an EMBL/GenBank/DDBJ whole genome shotgun (WGS) entry which is preliminary data.</text>
</comment>
<keyword evidence="1" id="KW-1133">Transmembrane helix</keyword>
<dbReference type="NCBIfam" id="TIGR02226">
    <property type="entry name" value="two_anch"/>
    <property type="match status" value="1"/>
</dbReference>
<proteinExistence type="predicted"/>
<dbReference type="InterPro" id="IPR029062">
    <property type="entry name" value="Class_I_gatase-like"/>
</dbReference>
<dbReference type="EMBL" id="JASZZN010000018">
    <property type="protein sequence ID" value="MDM4018019.1"/>
    <property type="molecule type" value="Genomic_DNA"/>
</dbReference>
<dbReference type="InterPro" id="IPR011933">
    <property type="entry name" value="Double_TM_dom"/>
</dbReference>
<dbReference type="InterPro" id="IPR024163">
    <property type="entry name" value="Aerotolerance_reg_N"/>
</dbReference>
<dbReference type="RefSeq" id="WP_289165642.1">
    <property type="nucleotide sequence ID" value="NZ_JASZZN010000018.1"/>
</dbReference>
<dbReference type="SUPFAM" id="SSF52317">
    <property type="entry name" value="Class I glutamine amidotransferase-like"/>
    <property type="match status" value="1"/>
</dbReference>
<keyword evidence="1" id="KW-0812">Transmembrane</keyword>
<feature type="transmembrane region" description="Helical" evidence="1">
    <location>
        <begin position="56"/>
        <end position="78"/>
    </location>
</feature>
<accession>A0ABT7PP11</accession>
<protein>
    <submittedName>
        <fullName evidence="4">BatA domain-containing protein</fullName>
    </submittedName>
</protein>
<dbReference type="Gene3D" id="3.40.50.880">
    <property type="match status" value="1"/>
</dbReference>
<evidence type="ECO:0000259" key="2">
    <source>
        <dbReference type="Pfam" id="PF07584"/>
    </source>
</evidence>
<sequence>MNLLNGVLALGAFAFSIPLLIHLFFRSRFTSVDWGAMHLLQNVIRVNRRRMQVTNLLLLLLRCLIPVALAFCLARPVWTGLRALAGDAPKTLVIALDDSRSLSVTPPGDVALIETAKEELREILAGLSRRDEVMLVRSSRIGAIASKMGVSEAIAKLRRVDATGSPVTIGQLMDAAMVASQDASHPRRQILVVSDFQEVTMGVSTLETAQRVAAEVATAKQAGVETIFDFLNVQPDWEELHNVSVDAVTVESPVVVSQRTGVYSVTVRNAGETPANDVRLVWAIDGRPLDPRSISIDAKSSVTNRLTQTIDEPGGHQITAMIDRADMMVDDNRRSTLVNVMPKVNVLLIDGQPSRNPLGGAADYLAIALSPFSFGGDDRPDPIKSTVVPLRRLNADLLREDPQVVVLANVDRVPDGIQGELVRFVHRGGGLVIFDGPNVRPETYNLTWTTGATTDGETSGRLKLVFPAELGEVVGASGTEERDIDPQSGEVFAIDRPNAQYEPWKFLVGDNDPFSDVSVTKYRELKLTPPDGESVRDQRVLLQTTEGDPIAISQSIGEGSVVQFAISGNDRWTNWPLRPIFLPMIGQMVLDLAGQENEFTVSVGQPIVVSQEQFDRTWRSDTPTRWNWVAETPAGEINLPRLSAGEPVRITETYEAGLYSITRTSNTQPSEESKQDDLKQTIMRLAEVDASESILNGAGGQQFDRLRETLQAGAFETAGELSTADRSRSFGREVWRWLWLLVVIGLIAELWVQQNILAKSGGDGGLR</sequence>
<dbReference type="PANTHER" id="PTHR37464">
    <property type="entry name" value="BLL2463 PROTEIN"/>
    <property type="match status" value="1"/>
</dbReference>
<evidence type="ECO:0000256" key="1">
    <source>
        <dbReference type="SAM" id="Phobius"/>
    </source>
</evidence>
<name>A0ABT7PP11_9BACT</name>
<dbReference type="InterPro" id="IPR011635">
    <property type="entry name" value="CARDB"/>
</dbReference>
<dbReference type="InterPro" id="IPR013783">
    <property type="entry name" value="Ig-like_fold"/>
</dbReference>
<organism evidence="4 5">
    <name type="scientific">Roseiconus lacunae</name>
    <dbReference type="NCBI Taxonomy" id="2605694"/>
    <lineage>
        <taxon>Bacteria</taxon>
        <taxon>Pseudomonadati</taxon>
        <taxon>Planctomycetota</taxon>
        <taxon>Planctomycetia</taxon>
        <taxon>Pirellulales</taxon>
        <taxon>Pirellulaceae</taxon>
        <taxon>Roseiconus</taxon>
    </lineage>
</organism>
<dbReference type="Gene3D" id="2.60.40.10">
    <property type="entry name" value="Immunoglobulins"/>
    <property type="match status" value="1"/>
</dbReference>
<feature type="domain" description="Aerotolerance regulator N-terminal" evidence="2">
    <location>
        <begin position="3"/>
        <end position="76"/>
    </location>
</feature>
<evidence type="ECO:0000313" key="5">
    <source>
        <dbReference type="Proteomes" id="UP001239462"/>
    </source>
</evidence>
<keyword evidence="5" id="KW-1185">Reference proteome</keyword>
<feature type="transmembrane region" description="Helical" evidence="1">
    <location>
        <begin position="6"/>
        <end position="25"/>
    </location>
</feature>
<dbReference type="Pfam" id="PF07584">
    <property type="entry name" value="BatA"/>
    <property type="match status" value="1"/>
</dbReference>